<dbReference type="GO" id="GO:0019213">
    <property type="term" value="F:deacetylase activity"/>
    <property type="evidence" value="ECO:0007669"/>
    <property type="project" value="TreeGrafter"/>
</dbReference>
<reference evidence="6 7" key="4">
    <citation type="journal article" date="2009" name="Appl. Environ. Microbiol.">
        <title>Comparative genome-wide transcriptional profiling of Azorhizobium caulinodans ORS571 grown under free-living and symbiotic conditions.</title>
        <authorList>
            <person name="Tsukada S."/>
            <person name="Aono T."/>
            <person name="Akiba N."/>
            <person name="Lee KB."/>
            <person name="Liu CT."/>
            <person name="Toyazaki H."/>
            <person name="Oyaizu H."/>
        </authorList>
    </citation>
    <scope>NUCLEOTIDE SEQUENCE [LARGE SCALE GENOMIC DNA]</scope>
    <source>
        <strain evidence="7">ATCC 43989 / DSM 5975 / JCM 20966 / LMG 6465 / NBRC 14845 / NCIMB 13405 / ORS 571</strain>
    </source>
</reference>
<comment type="cofactor">
    <cofactor evidence="1">
        <name>Mg(2+)</name>
        <dbReference type="ChEBI" id="CHEBI:18420"/>
    </cofactor>
</comment>
<name>A8HX88_AZOC5</name>
<evidence type="ECO:0000256" key="4">
    <source>
        <dbReference type="ARBA" id="ARBA00022842"/>
    </source>
</evidence>
<dbReference type="GO" id="GO:0005975">
    <property type="term" value="P:carbohydrate metabolic process"/>
    <property type="evidence" value="ECO:0007669"/>
    <property type="project" value="InterPro"/>
</dbReference>
<keyword evidence="5" id="KW-0119">Carbohydrate metabolism</keyword>
<evidence type="ECO:0000313" key="6">
    <source>
        <dbReference type="EMBL" id="BAF87471.1"/>
    </source>
</evidence>
<reference evidence="6 7" key="3">
    <citation type="journal article" date="2008" name="BMC Genomics">
        <title>The genome of the versatile nitrogen fixer Azorhizobium caulinodans ORS571.</title>
        <authorList>
            <person name="Lee KB."/>
            <person name="Backer P.D."/>
            <person name="Aono T."/>
            <person name="Liu CT."/>
            <person name="Suzuki S."/>
            <person name="Suzuki T."/>
            <person name="Kaneko T."/>
            <person name="Yamada M."/>
            <person name="Tabata S."/>
            <person name="Kupfer D.M."/>
            <person name="Najar F.Z."/>
            <person name="Wiley G.B."/>
            <person name="Roe B."/>
            <person name="Binnewies T.T."/>
            <person name="Ussery D.W."/>
            <person name="D'Haeze W."/>
            <person name="Herder J.D."/>
            <person name="Gevers D."/>
            <person name="Vereecke D."/>
            <person name="Holsters M."/>
            <person name="Oyaizu H."/>
        </authorList>
    </citation>
    <scope>NUCLEOTIDE SEQUENCE [LARGE SCALE GENOMIC DNA]</scope>
    <source>
        <strain evidence="7">ATCC 43989 / DSM 5975 / JCM 20966 / LMG 6465 / NBRC 14845 / NCIMB 13405 / ORS 571</strain>
    </source>
</reference>
<evidence type="ECO:0000256" key="3">
    <source>
        <dbReference type="ARBA" id="ARBA00022801"/>
    </source>
</evidence>
<keyword evidence="3" id="KW-0378">Hydrolase</keyword>
<accession>A8HX88</accession>
<proteinExistence type="predicted"/>
<evidence type="ECO:0000256" key="5">
    <source>
        <dbReference type="ARBA" id="ARBA00023277"/>
    </source>
</evidence>
<dbReference type="InterPro" id="IPR006879">
    <property type="entry name" value="YdjC-like"/>
</dbReference>
<dbReference type="GO" id="GO:0016787">
    <property type="term" value="F:hydrolase activity"/>
    <property type="evidence" value="ECO:0007669"/>
    <property type="project" value="UniProtKB-KW"/>
</dbReference>
<dbReference type="RefSeq" id="WP_012170001.1">
    <property type="nucleotide sequence ID" value="NC_009937.1"/>
</dbReference>
<evidence type="ECO:0000256" key="2">
    <source>
        <dbReference type="ARBA" id="ARBA00022723"/>
    </source>
</evidence>
<dbReference type="HOGENOM" id="CLU_064244_3_0_5"/>
<dbReference type="GO" id="GO:0046872">
    <property type="term" value="F:metal ion binding"/>
    <property type="evidence" value="ECO:0007669"/>
    <property type="project" value="UniProtKB-KW"/>
</dbReference>
<dbReference type="KEGG" id="azc:AZC_1473"/>
<keyword evidence="4" id="KW-0460">Magnesium</keyword>
<dbReference type="SUPFAM" id="SSF88713">
    <property type="entry name" value="Glycoside hydrolase/deacetylase"/>
    <property type="match status" value="1"/>
</dbReference>
<reference evidence="6 7" key="6">
    <citation type="journal article" date="2011" name="Appl. Environ. Microbiol.">
        <title>Involvement of the azorhizobial chromosome partition gene (parA) in the onset of bacteroid differentiation during Sesbania rostrata stem nodule development.</title>
        <authorList>
            <person name="Liu CT."/>
            <person name="Lee KB."/>
            <person name="Wang YS."/>
            <person name="Peng MH."/>
            <person name="Lee KT."/>
            <person name="Suzuki S."/>
            <person name="Suzuki T."/>
            <person name="Oyaizu H."/>
        </authorList>
    </citation>
    <scope>NUCLEOTIDE SEQUENCE [LARGE SCALE GENOMIC DNA]</scope>
    <source>
        <strain evidence="7">ATCC 43989 / DSM 5975 / JCM 20966 / LMG 6465 / NBRC 14845 / NCIMB 13405 / ORS 571</strain>
    </source>
</reference>
<dbReference type="PANTHER" id="PTHR31609:SF1">
    <property type="entry name" value="CARBOHYDRATE DEACETYLASE"/>
    <property type="match status" value="1"/>
</dbReference>
<organism evidence="6 7">
    <name type="scientific">Azorhizobium caulinodans (strain ATCC 43989 / DSM 5975 / JCM 20966 / LMG 6465 / NBRC 14845 / NCIMB 13405 / ORS 571)</name>
    <dbReference type="NCBI Taxonomy" id="438753"/>
    <lineage>
        <taxon>Bacteria</taxon>
        <taxon>Pseudomonadati</taxon>
        <taxon>Pseudomonadota</taxon>
        <taxon>Alphaproteobacteria</taxon>
        <taxon>Hyphomicrobiales</taxon>
        <taxon>Xanthobacteraceae</taxon>
        <taxon>Azorhizobium</taxon>
    </lineage>
</organism>
<evidence type="ECO:0000313" key="7">
    <source>
        <dbReference type="Proteomes" id="UP000000270"/>
    </source>
</evidence>
<keyword evidence="2" id="KW-0479">Metal-binding</keyword>
<dbReference type="PANTHER" id="PTHR31609">
    <property type="entry name" value="YDJC DEACETYLASE FAMILY MEMBER"/>
    <property type="match status" value="1"/>
</dbReference>
<dbReference type="Proteomes" id="UP000000270">
    <property type="component" value="Chromosome"/>
</dbReference>
<keyword evidence="7" id="KW-1185">Reference proteome</keyword>
<dbReference type="eggNOG" id="COG3394">
    <property type="taxonomic scope" value="Bacteria"/>
</dbReference>
<protein>
    <submittedName>
        <fullName evidence="6">YdjC-like protein</fullName>
    </submittedName>
</protein>
<dbReference type="EMBL" id="AP009384">
    <property type="protein sequence ID" value="BAF87471.1"/>
    <property type="molecule type" value="Genomic_DNA"/>
</dbReference>
<dbReference type="Gene3D" id="3.20.20.370">
    <property type="entry name" value="Glycoside hydrolase/deacetylase"/>
    <property type="match status" value="1"/>
</dbReference>
<dbReference type="CDD" id="cd10807">
    <property type="entry name" value="YdjC_like_3"/>
    <property type="match status" value="1"/>
</dbReference>
<reference evidence="7" key="2">
    <citation type="submission" date="2007-04" db="EMBL/GenBank/DDBJ databases">
        <title>Complete genome sequence of the nitrogen-fixing bacterium Azorhizobium caulinodans ORS571.</title>
        <authorList>
            <person name="Lee K.B."/>
            <person name="Backer P.D."/>
            <person name="Aono T."/>
            <person name="Liu C.T."/>
            <person name="Suzuki S."/>
            <person name="Suzuki T."/>
            <person name="Kaneko T."/>
            <person name="Yamada M."/>
            <person name="Tabata S."/>
            <person name="Kupfer D.M."/>
            <person name="Najar F.Z."/>
            <person name="Wiley G.B."/>
            <person name="Roe B."/>
            <person name="Binnewies T."/>
            <person name="Ussery D."/>
            <person name="Vereecke D."/>
            <person name="Gevers D."/>
            <person name="Holsters M."/>
            <person name="Oyaizu H."/>
        </authorList>
    </citation>
    <scope>NUCLEOTIDE SEQUENCE [LARGE SCALE GENOMIC DNA]</scope>
    <source>
        <strain evidence="7">ATCC 43989 / DSM 5975 / JCM 20966 / LMG 6465 / NBRC 14845 / NCIMB 13405 / ORS 571</strain>
    </source>
</reference>
<dbReference type="InterPro" id="IPR011330">
    <property type="entry name" value="Glyco_hydro/deAcase_b/a-brl"/>
</dbReference>
<reference evidence="6 7" key="1">
    <citation type="journal article" date="2007" name="Appl. Environ. Microbiol.">
        <title>Rhizobial factors required for stem nodule maturation and maintenance in Sesbania rostrata-Azorhizobium caulinodans ORS571 symbiosis.</title>
        <authorList>
            <person name="Suzuki S."/>
            <person name="Aono T."/>
            <person name="Lee KB."/>
            <person name="Suzuki T."/>
            <person name="Liu CT."/>
            <person name="Miwa H."/>
            <person name="Wakao S."/>
            <person name="Iki T."/>
            <person name="Oyaizu H."/>
        </authorList>
    </citation>
    <scope>NUCLEOTIDE SEQUENCE [LARGE SCALE GENOMIC DNA]</scope>
    <source>
        <strain evidence="7">ATCC 43989 / DSM 5975 / JCM 20966 / LMG 6465 / NBRC 14845 / NCIMB 13405 / ORS 571</strain>
    </source>
</reference>
<dbReference type="STRING" id="438753.AZC_1473"/>
<sequence length="268" mass="28789">MKRIVICADDYGIAPGVSAAIRALLAERRINATSVMTVLPDLFEEADALMPLTSGQASIGLHVTLTGNFEPLTHGFKGATFPSLGRLMAMSFARRLDPVNVKAEIETQFLAFEEAFGRPPDHVDGHQHVHLLPTIREAVLEVTRSRAPEAWVRDCTPAPGALVGLDLKGRYIGFLARGFAAEAKALGLATNRGFAGAYNFKMGTNFGRLLTQFISGLEDGGVVMVHPGMVDEALGKRDPLTSPREAEYEVLAGAQLPQILLATGAQLR</sequence>
<evidence type="ECO:0000256" key="1">
    <source>
        <dbReference type="ARBA" id="ARBA00001946"/>
    </source>
</evidence>
<dbReference type="Pfam" id="PF04794">
    <property type="entry name" value="YdjC"/>
    <property type="match status" value="1"/>
</dbReference>
<gene>
    <name evidence="6" type="ordered locus">AZC_1473</name>
</gene>
<reference evidence="6 7" key="5">
    <citation type="journal article" date="2010" name="Appl. Environ. Microbiol.">
        <title>phrR-like gene praR of Azorhizobium caulinodans ORS571 is essential for symbiosis with Sesbania rostrata and is involved in expression of reb genes.</title>
        <authorList>
            <person name="Akiba N."/>
            <person name="Aono T."/>
            <person name="Toyazaki H."/>
            <person name="Sato S."/>
            <person name="Oyaizu H."/>
        </authorList>
    </citation>
    <scope>NUCLEOTIDE SEQUENCE [LARGE SCALE GENOMIC DNA]</scope>
    <source>
        <strain evidence="7">ATCC 43989 / DSM 5975 / JCM 20966 / LMG 6465 / NBRC 14845 / NCIMB 13405 / ORS 571</strain>
    </source>
</reference>
<dbReference type="AlphaFoldDB" id="A8HX88"/>